<dbReference type="InterPro" id="IPR038279">
    <property type="entry name" value="Ndc10_dom2_sf"/>
</dbReference>
<dbReference type="GO" id="GO:0060963">
    <property type="term" value="P:positive regulation of ribosomal protein gene transcription by RNA polymerase II"/>
    <property type="evidence" value="ECO:0007669"/>
    <property type="project" value="TreeGrafter"/>
</dbReference>
<dbReference type="GO" id="GO:0000981">
    <property type="term" value="F:DNA-binding transcription factor activity, RNA polymerase II-specific"/>
    <property type="evidence" value="ECO:0007669"/>
    <property type="project" value="TreeGrafter"/>
</dbReference>
<dbReference type="Proteomes" id="UP001303889">
    <property type="component" value="Unassembled WGS sequence"/>
</dbReference>
<reference evidence="3" key="2">
    <citation type="submission" date="2023-05" db="EMBL/GenBank/DDBJ databases">
        <authorList>
            <consortium name="Lawrence Berkeley National Laboratory"/>
            <person name="Steindorff A."/>
            <person name="Hensen N."/>
            <person name="Bonometti L."/>
            <person name="Westerberg I."/>
            <person name="Brannstrom I.O."/>
            <person name="Guillou S."/>
            <person name="Cros-Aarteil S."/>
            <person name="Calhoun S."/>
            <person name="Haridas S."/>
            <person name="Kuo A."/>
            <person name="Mondo S."/>
            <person name="Pangilinan J."/>
            <person name="Riley R."/>
            <person name="Labutti K."/>
            <person name="Andreopoulos B."/>
            <person name="Lipzen A."/>
            <person name="Chen C."/>
            <person name="Yanf M."/>
            <person name="Daum C."/>
            <person name="Ng V."/>
            <person name="Clum A."/>
            <person name="Ohm R."/>
            <person name="Martin F."/>
            <person name="Silar P."/>
            <person name="Natvig D."/>
            <person name="Lalanne C."/>
            <person name="Gautier V."/>
            <person name="Ament-Velasquez S.L."/>
            <person name="Kruys A."/>
            <person name="Hutchinson M.I."/>
            <person name="Powell A.J."/>
            <person name="Barry K."/>
            <person name="Miller A.N."/>
            <person name="Grigoriev I.V."/>
            <person name="Debuchy R."/>
            <person name="Gladieux P."/>
            <person name="Thoren M.H."/>
            <person name="Johannesson H."/>
        </authorList>
    </citation>
    <scope>NUCLEOTIDE SEQUENCE</scope>
    <source>
        <strain evidence="3">CBS 103.79</strain>
    </source>
</reference>
<accession>A0AAN6MDS3</accession>
<comment type="caution">
    <text evidence="3">The sequence shown here is derived from an EMBL/GenBank/DDBJ whole genome shotgun (WGS) entry which is preliminary data.</text>
</comment>
<feature type="domain" description="Ndc10" evidence="2">
    <location>
        <begin position="137"/>
        <end position="351"/>
    </location>
</feature>
<evidence type="ECO:0000313" key="4">
    <source>
        <dbReference type="Proteomes" id="UP001303889"/>
    </source>
</evidence>
<feature type="domain" description="Ndc10" evidence="2">
    <location>
        <begin position="23"/>
        <end position="135"/>
    </location>
</feature>
<protein>
    <submittedName>
        <fullName evidence="3">Transcriptional activator of glycolytic enzymes-domain-containing protein</fullName>
    </submittedName>
</protein>
<sequence length="596" mass="66770">ARLHWRSVQAYITAITDLWQQQRTLGMNSHPSPRENTAREYVRTLQRQHAAESRSTYTDKGQDTVVDGYSEPELQRIAEKLWGQTAESPANTEQCLRTLTDLLLSYYMLARGNDRRVVEISDLFTFEFPGEGPTRSGALRSRDPGICLLGALAFYLLFRWDLAPEPFPDFGSPPHWYSTRLIKAAGTDPSAGISYNTQRSWVSRAFDYAGVVSAKKTHAGQSSGAKTAELRGVSEAQIRRAGRCNPDQMVGYYLDALPRKFMRSIAGHPAQMGCFNLPRVVPPPPALLSMIWPELNQWVDGAQKPKDLAGTGTVHLLVYLREVILQDSAFLIDQYPGSPVWSHPVFRHPEYRPFTRRVLARANGNEEPDRLTLLTQALPQFTEHLLTAEARHTAQLAEATAALTAEIAGLEARLTSAYTDHLRQTLAEATLQIRLPEAGLTPAPALVPAEATVTMPDLELELEPALVDDFCIPSAAETPPEYRMSRAIKTVEALWQEWMTGLRGQPAVSALDARWGSRWRASRRSEVQWYSLRLEVIREIRRISKSRRIAEISAMHAVAADQRQSSRSLDAFCKQLRVSRRLREAGQRAPGGRARA</sequence>
<feature type="non-terminal residue" evidence="3">
    <location>
        <position position="1"/>
    </location>
</feature>
<dbReference type="Gene3D" id="1.10.443.20">
    <property type="entry name" value="Centromere DNA-binding protein complex CBF3 subunit, domain 2"/>
    <property type="match status" value="1"/>
</dbReference>
<gene>
    <name evidence="3" type="ORF">C8A05DRAFT_38229</name>
</gene>
<keyword evidence="4" id="KW-1185">Reference proteome</keyword>
<evidence type="ECO:0000259" key="1">
    <source>
        <dbReference type="Pfam" id="PF12550"/>
    </source>
</evidence>
<feature type="domain" description="Transcription activator GCR1-like" evidence="1">
    <location>
        <begin position="482"/>
        <end position="557"/>
    </location>
</feature>
<dbReference type="Pfam" id="PF16787">
    <property type="entry name" value="NDC10_II"/>
    <property type="match status" value="2"/>
</dbReference>
<organism evidence="3 4">
    <name type="scientific">Staphylotrichum tortipilum</name>
    <dbReference type="NCBI Taxonomy" id="2831512"/>
    <lineage>
        <taxon>Eukaryota</taxon>
        <taxon>Fungi</taxon>
        <taxon>Dikarya</taxon>
        <taxon>Ascomycota</taxon>
        <taxon>Pezizomycotina</taxon>
        <taxon>Sordariomycetes</taxon>
        <taxon>Sordariomycetidae</taxon>
        <taxon>Sordariales</taxon>
        <taxon>Chaetomiaceae</taxon>
        <taxon>Staphylotrichum</taxon>
    </lineage>
</organism>
<dbReference type="AlphaFoldDB" id="A0AAN6MDS3"/>
<reference evidence="3" key="1">
    <citation type="journal article" date="2023" name="Mol. Phylogenet. Evol.">
        <title>Genome-scale phylogeny and comparative genomics of the fungal order Sordariales.</title>
        <authorList>
            <person name="Hensen N."/>
            <person name="Bonometti L."/>
            <person name="Westerberg I."/>
            <person name="Brannstrom I.O."/>
            <person name="Guillou S."/>
            <person name="Cros-Aarteil S."/>
            <person name="Calhoun S."/>
            <person name="Haridas S."/>
            <person name="Kuo A."/>
            <person name="Mondo S."/>
            <person name="Pangilinan J."/>
            <person name="Riley R."/>
            <person name="LaButti K."/>
            <person name="Andreopoulos B."/>
            <person name="Lipzen A."/>
            <person name="Chen C."/>
            <person name="Yan M."/>
            <person name="Daum C."/>
            <person name="Ng V."/>
            <person name="Clum A."/>
            <person name="Steindorff A."/>
            <person name="Ohm R.A."/>
            <person name="Martin F."/>
            <person name="Silar P."/>
            <person name="Natvig D.O."/>
            <person name="Lalanne C."/>
            <person name="Gautier V."/>
            <person name="Ament-Velasquez S.L."/>
            <person name="Kruys A."/>
            <person name="Hutchinson M.I."/>
            <person name="Powell A.J."/>
            <person name="Barry K."/>
            <person name="Miller A.N."/>
            <person name="Grigoriev I.V."/>
            <person name="Debuchy R."/>
            <person name="Gladieux P."/>
            <person name="Hiltunen Thoren M."/>
            <person name="Johannesson H."/>
        </authorList>
    </citation>
    <scope>NUCLEOTIDE SEQUENCE</scope>
    <source>
        <strain evidence="3">CBS 103.79</strain>
    </source>
</reference>
<dbReference type="InterPro" id="IPR022210">
    <property type="entry name" value="TF_GCR1-like"/>
</dbReference>
<dbReference type="InterPro" id="IPR031872">
    <property type="entry name" value="NDC10_II"/>
</dbReference>
<dbReference type="Pfam" id="PF12550">
    <property type="entry name" value="GCR1_C"/>
    <property type="match status" value="1"/>
</dbReference>
<evidence type="ECO:0000313" key="3">
    <source>
        <dbReference type="EMBL" id="KAK3898183.1"/>
    </source>
</evidence>
<dbReference type="PANTHER" id="PTHR37784:SF2">
    <property type="entry name" value="HIGH-OSMOLARITY-INDUCED TRANSCRIPTION PROTEIN 1"/>
    <property type="match status" value="1"/>
</dbReference>
<dbReference type="PANTHER" id="PTHR37784">
    <property type="entry name" value="PROTEIN MSN1"/>
    <property type="match status" value="1"/>
</dbReference>
<proteinExistence type="predicted"/>
<dbReference type="InterPro" id="IPR052146">
    <property type="entry name" value="HOT1"/>
</dbReference>
<evidence type="ECO:0000259" key="2">
    <source>
        <dbReference type="Pfam" id="PF16787"/>
    </source>
</evidence>
<dbReference type="GO" id="GO:0000978">
    <property type="term" value="F:RNA polymerase II cis-regulatory region sequence-specific DNA binding"/>
    <property type="evidence" value="ECO:0007669"/>
    <property type="project" value="TreeGrafter"/>
</dbReference>
<name>A0AAN6MDS3_9PEZI</name>
<dbReference type="EMBL" id="MU855984">
    <property type="protein sequence ID" value="KAK3898183.1"/>
    <property type="molecule type" value="Genomic_DNA"/>
</dbReference>